<gene>
    <name evidence="5" type="primary">rps11</name>
</gene>
<evidence type="ECO:0000256" key="2">
    <source>
        <dbReference type="ARBA" id="ARBA00006194"/>
    </source>
</evidence>
<name>A0A455REL2_9STRA</name>
<sequence>MKIKHKRKTRKLKSLNIQAKLHAYVTYHNLILTLCKVSGKIIGWESCGTLGFKNAKKRSPYAIQNTVLNISQLLKSLNIYNIYLIFNGPIITNREIIYETLISKQIKIFKISEKINIPYNGCRLPKIRYI</sequence>
<reference evidence="5" key="1">
    <citation type="journal article" date="2019" name="Proc. Natl. Acad. Sci. U.S.A.">
        <title>Principles of plastid reductive evolution illuminated by nonphotosynthetic chrysophytes.</title>
        <authorList>
            <person name="Dorrell R.G."/>
            <person name="Azuma T."/>
            <person name="Nomura M."/>
            <person name="Audren de Kerdre G."/>
            <person name="Paoli L."/>
            <person name="Yang S."/>
            <person name="Bowler C."/>
            <person name="Ishii K."/>
            <person name="Miyashita H."/>
            <person name="Gile G.H."/>
            <person name="Kamikawa R."/>
        </authorList>
    </citation>
    <scope>NUCLEOTIDE SEQUENCE</scope>
    <source>
        <strain evidence="5">NIES-1846</strain>
    </source>
</reference>
<dbReference type="HAMAP" id="MF_01310">
    <property type="entry name" value="Ribosomal_uS11"/>
    <property type="match status" value="1"/>
</dbReference>
<dbReference type="GO" id="GO:1990904">
    <property type="term" value="C:ribonucleoprotein complex"/>
    <property type="evidence" value="ECO:0007669"/>
    <property type="project" value="UniProtKB-KW"/>
</dbReference>
<comment type="similarity">
    <text evidence="2">Belongs to the universal ribosomal protein uS11 family.</text>
</comment>
<dbReference type="Gene3D" id="3.30.420.80">
    <property type="entry name" value="Ribosomal protein S11"/>
    <property type="match status" value="1"/>
</dbReference>
<evidence type="ECO:0000256" key="4">
    <source>
        <dbReference type="ARBA" id="ARBA00023274"/>
    </source>
</evidence>
<comment type="subcellular location">
    <subcellularLocation>
        <location evidence="1">Plastid</location>
        <location evidence="1">Chloroplast</location>
    </subcellularLocation>
</comment>
<keyword evidence="4" id="KW-0687">Ribonucleoprotein</keyword>
<accession>A0A455REL2</accession>
<organism evidence="5">
    <name type="scientific">Spumella sp. NIES-1846</name>
    <dbReference type="NCBI Taxonomy" id="2490549"/>
    <lineage>
        <taxon>Eukaryota</taxon>
        <taxon>Sar</taxon>
        <taxon>Stramenopiles</taxon>
        <taxon>Ochrophyta</taxon>
        <taxon>Chrysophyceae</taxon>
        <taxon>Chromulinales</taxon>
        <taxon>Chromulinaceae</taxon>
        <taxon>Spumella</taxon>
    </lineage>
</organism>
<evidence type="ECO:0000256" key="1">
    <source>
        <dbReference type="ARBA" id="ARBA00004229"/>
    </source>
</evidence>
<dbReference type="GO" id="GO:0005840">
    <property type="term" value="C:ribosome"/>
    <property type="evidence" value="ECO:0007669"/>
    <property type="project" value="UniProtKB-KW"/>
</dbReference>
<evidence type="ECO:0000313" key="5">
    <source>
        <dbReference type="EMBL" id="BBH43086.1"/>
    </source>
</evidence>
<dbReference type="InterPro" id="IPR036967">
    <property type="entry name" value="Ribosomal_uS11_sf"/>
</dbReference>
<dbReference type="GO" id="GO:0003735">
    <property type="term" value="F:structural constituent of ribosome"/>
    <property type="evidence" value="ECO:0007669"/>
    <property type="project" value="InterPro"/>
</dbReference>
<dbReference type="GO" id="GO:0009507">
    <property type="term" value="C:chloroplast"/>
    <property type="evidence" value="ECO:0007669"/>
    <property type="project" value="UniProtKB-SubCell"/>
</dbReference>
<dbReference type="SUPFAM" id="SSF53137">
    <property type="entry name" value="Translational machinery components"/>
    <property type="match status" value="1"/>
</dbReference>
<dbReference type="PANTHER" id="PTHR11759">
    <property type="entry name" value="40S RIBOSOMAL PROTEIN S14/30S RIBOSOMAL PROTEIN S11"/>
    <property type="match status" value="1"/>
</dbReference>
<keyword evidence="3 5" id="KW-0689">Ribosomal protein</keyword>
<dbReference type="PIRSF" id="PIRSF002131">
    <property type="entry name" value="Ribosomal_S11"/>
    <property type="match status" value="1"/>
</dbReference>
<dbReference type="AlphaFoldDB" id="A0A455REL2"/>
<proteinExistence type="inferred from homology"/>
<geneLocation type="plastid" evidence="5"/>
<dbReference type="EMBL" id="AP019363">
    <property type="protein sequence ID" value="BBH43086.1"/>
    <property type="molecule type" value="Genomic_DNA"/>
</dbReference>
<protein>
    <submittedName>
        <fullName evidence="5">Ribosomal protein S11</fullName>
    </submittedName>
</protein>
<evidence type="ECO:0000256" key="3">
    <source>
        <dbReference type="ARBA" id="ARBA00022980"/>
    </source>
</evidence>
<dbReference type="InterPro" id="IPR001971">
    <property type="entry name" value="Ribosomal_uS11"/>
</dbReference>
<dbReference type="Pfam" id="PF00411">
    <property type="entry name" value="Ribosomal_S11"/>
    <property type="match status" value="1"/>
</dbReference>
<keyword evidence="5" id="KW-0934">Plastid</keyword>
<dbReference type="GO" id="GO:0006412">
    <property type="term" value="P:translation"/>
    <property type="evidence" value="ECO:0007669"/>
    <property type="project" value="InterPro"/>
</dbReference>